<accession>A0A3S5B3E9</accession>
<protein>
    <submittedName>
        <fullName evidence="1">Uncharacterized protein</fullName>
    </submittedName>
</protein>
<reference evidence="1" key="1">
    <citation type="submission" date="2018-11" db="EMBL/GenBank/DDBJ databases">
        <authorList>
            <consortium name="Pathogen Informatics"/>
        </authorList>
    </citation>
    <scope>NUCLEOTIDE SEQUENCE</scope>
</reference>
<keyword evidence="2" id="KW-1185">Reference proteome</keyword>
<sequence>MPELFVVPLDKMCLNTNAFRSCQLQEAELAEHTAEDLLPIVPSRTYRLADVCTSAAERKIRYRPRN</sequence>
<dbReference type="EMBL" id="CAAALY010249542">
    <property type="protein sequence ID" value="VEL35307.1"/>
    <property type="molecule type" value="Genomic_DNA"/>
</dbReference>
<evidence type="ECO:0000313" key="1">
    <source>
        <dbReference type="EMBL" id="VEL35307.1"/>
    </source>
</evidence>
<name>A0A3S5B3E9_9PLAT</name>
<proteinExistence type="predicted"/>
<organism evidence="1 2">
    <name type="scientific">Protopolystoma xenopodis</name>
    <dbReference type="NCBI Taxonomy" id="117903"/>
    <lineage>
        <taxon>Eukaryota</taxon>
        <taxon>Metazoa</taxon>
        <taxon>Spiralia</taxon>
        <taxon>Lophotrochozoa</taxon>
        <taxon>Platyhelminthes</taxon>
        <taxon>Monogenea</taxon>
        <taxon>Polyopisthocotylea</taxon>
        <taxon>Polystomatidea</taxon>
        <taxon>Polystomatidae</taxon>
        <taxon>Protopolystoma</taxon>
    </lineage>
</organism>
<dbReference type="Proteomes" id="UP000784294">
    <property type="component" value="Unassembled WGS sequence"/>
</dbReference>
<gene>
    <name evidence="1" type="ORF">PXEA_LOCUS28747</name>
</gene>
<dbReference type="AlphaFoldDB" id="A0A3S5B3E9"/>
<evidence type="ECO:0000313" key="2">
    <source>
        <dbReference type="Proteomes" id="UP000784294"/>
    </source>
</evidence>
<comment type="caution">
    <text evidence="1">The sequence shown here is derived from an EMBL/GenBank/DDBJ whole genome shotgun (WGS) entry which is preliminary data.</text>
</comment>